<comment type="caution">
    <text evidence="4">The sequence shown here is derived from an EMBL/GenBank/DDBJ whole genome shotgun (WGS) entry which is preliminary data.</text>
</comment>
<gene>
    <name evidence="4" type="ORF">GCM10011609_54910</name>
</gene>
<proteinExistence type="predicted"/>
<dbReference type="InterPro" id="IPR035437">
    <property type="entry name" value="SNase_OB-fold_sf"/>
</dbReference>
<evidence type="ECO:0000259" key="3">
    <source>
        <dbReference type="PROSITE" id="PS51173"/>
    </source>
</evidence>
<accession>A0ABQ2IGB5</accession>
<dbReference type="PROSITE" id="PS51257">
    <property type="entry name" value="PROKAR_LIPOPROTEIN"/>
    <property type="match status" value="1"/>
</dbReference>
<dbReference type="Pfam" id="PF00553">
    <property type="entry name" value="CBM_2"/>
    <property type="match status" value="1"/>
</dbReference>
<evidence type="ECO:0000313" key="5">
    <source>
        <dbReference type="Proteomes" id="UP000597656"/>
    </source>
</evidence>
<evidence type="ECO:0000313" key="4">
    <source>
        <dbReference type="EMBL" id="GGN08317.1"/>
    </source>
</evidence>
<dbReference type="InterPro" id="IPR012291">
    <property type="entry name" value="CBM2_carb-bd_dom_sf"/>
</dbReference>
<dbReference type="InterPro" id="IPR001919">
    <property type="entry name" value="CBD2"/>
</dbReference>
<feature type="chain" id="PRO_5046383101" description="CBM2 domain-containing protein" evidence="2">
    <location>
        <begin position="22"/>
        <end position="294"/>
    </location>
</feature>
<dbReference type="Gene3D" id="2.60.40.290">
    <property type="match status" value="1"/>
</dbReference>
<evidence type="ECO:0000256" key="2">
    <source>
        <dbReference type="SAM" id="SignalP"/>
    </source>
</evidence>
<dbReference type="SMART" id="SM00637">
    <property type="entry name" value="CBD_II"/>
    <property type="match status" value="1"/>
</dbReference>
<dbReference type="InterPro" id="IPR008965">
    <property type="entry name" value="CBM2/CBM3_carb-bd_dom_sf"/>
</dbReference>
<evidence type="ECO:0000256" key="1">
    <source>
        <dbReference type="SAM" id="MobiDB-lite"/>
    </source>
</evidence>
<dbReference type="Gene3D" id="2.40.50.90">
    <property type="match status" value="1"/>
</dbReference>
<keyword evidence="5" id="KW-1185">Reference proteome</keyword>
<reference evidence="5" key="1">
    <citation type="journal article" date="2019" name="Int. J. Syst. Evol. Microbiol.">
        <title>The Global Catalogue of Microorganisms (GCM) 10K type strain sequencing project: providing services to taxonomists for standard genome sequencing and annotation.</title>
        <authorList>
            <consortium name="The Broad Institute Genomics Platform"/>
            <consortium name="The Broad Institute Genome Sequencing Center for Infectious Disease"/>
            <person name="Wu L."/>
            <person name="Ma J."/>
        </authorList>
    </citation>
    <scope>NUCLEOTIDE SEQUENCE [LARGE SCALE GENOMIC DNA]</scope>
    <source>
        <strain evidence="5">CGMCC 4.7319</strain>
    </source>
</reference>
<dbReference type="PROSITE" id="PS51173">
    <property type="entry name" value="CBM2"/>
    <property type="match status" value="1"/>
</dbReference>
<dbReference type="Proteomes" id="UP000597656">
    <property type="component" value="Unassembled WGS sequence"/>
</dbReference>
<organism evidence="4 5">
    <name type="scientific">Lentzea pudingi</name>
    <dbReference type="NCBI Taxonomy" id="1789439"/>
    <lineage>
        <taxon>Bacteria</taxon>
        <taxon>Bacillati</taxon>
        <taxon>Actinomycetota</taxon>
        <taxon>Actinomycetes</taxon>
        <taxon>Pseudonocardiales</taxon>
        <taxon>Pseudonocardiaceae</taxon>
        <taxon>Lentzea</taxon>
    </lineage>
</organism>
<dbReference type="SUPFAM" id="SSF50199">
    <property type="entry name" value="Staphylococcal nuclease"/>
    <property type="match status" value="1"/>
</dbReference>
<keyword evidence="2" id="KW-0732">Signal</keyword>
<feature type="signal peptide" evidence="2">
    <location>
        <begin position="1"/>
        <end position="21"/>
    </location>
</feature>
<name>A0ABQ2IGB5_9PSEU</name>
<dbReference type="EMBL" id="BMNC01000008">
    <property type="protein sequence ID" value="GGN08317.1"/>
    <property type="molecule type" value="Genomic_DNA"/>
</dbReference>
<feature type="compositionally biased region" description="Pro residues" evidence="1">
    <location>
        <begin position="172"/>
        <end position="187"/>
    </location>
</feature>
<feature type="region of interest" description="Disordered" evidence="1">
    <location>
        <begin position="148"/>
        <end position="187"/>
    </location>
</feature>
<dbReference type="SUPFAM" id="SSF49384">
    <property type="entry name" value="Carbohydrate-binding domain"/>
    <property type="match status" value="1"/>
</dbReference>
<sequence>MVARRHLLVILMLLTACTAEPVEEPPAPRISLQAPTLVNEVVPPQDVLTVVRDVEDGRTVEFVDGTKMRVASLAEPKDCFAEAALTFARSTLVARSVRYTVLSIGVVDLELEDGTDYAVLAVRQGALRPEGIDSGPLISARDEASAAKRGLWGPPCKGSDTSPRPPTTTTTTPPPPPPPTTTTPPRPAKACAVTYRVTGQWSGGFQASVTVRNTGTAPVNGWSLLWSFANDETVRDMWDASGRQYGRIVTAANASYNRQIAPDGSVQFGFNGSSRRSHTSPAAFTFNGVKCTVG</sequence>
<feature type="domain" description="CBM2" evidence="3">
    <location>
        <begin position="184"/>
        <end position="294"/>
    </location>
</feature>
<protein>
    <recommendedName>
        <fullName evidence="3">CBM2 domain-containing protein</fullName>
    </recommendedName>
</protein>